<evidence type="ECO:0000256" key="4">
    <source>
        <dbReference type="ARBA" id="ARBA00023315"/>
    </source>
</evidence>
<gene>
    <name evidence="7" type="ORF">K2U94_13375</name>
</gene>
<dbReference type="RefSeq" id="WP_243067676.1">
    <property type="nucleotide sequence ID" value="NZ_JAIVFK010000016.1"/>
</dbReference>
<keyword evidence="1" id="KW-0678">Repressor</keyword>
<evidence type="ECO:0000256" key="3">
    <source>
        <dbReference type="ARBA" id="ARBA00022679"/>
    </source>
</evidence>
<keyword evidence="8" id="KW-1185">Reference proteome</keyword>
<comment type="caution">
    <text evidence="7">The sequence shown here is derived from an EMBL/GenBank/DDBJ whole genome shotgun (WGS) entry which is preliminary data.</text>
</comment>
<sequence length="176" mass="19624">MAVTPPRPLAEDDDRNFFDCGRESLNIWFRRHAWANQASGASRVNVIADAASGRIVGYVTLSASQIERAFLPKPQQRNRPDPVPVMLLGQLAVDKDFQNQGHAASLLLFALKSALRASEIVGSIGVTTHPLDDGVRGFYARWGFQDLPFDPRRAMMVRMVDLQRSFEPDLCNDNTL</sequence>
<dbReference type="SUPFAM" id="SSF55729">
    <property type="entry name" value="Acyl-CoA N-acyltransferases (Nat)"/>
    <property type="match status" value="1"/>
</dbReference>
<dbReference type="PROSITE" id="PS51186">
    <property type="entry name" value="GNAT"/>
    <property type="match status" value="1"/>
</dbReference>
<dbReference type="EMBL" id="JAIVFP010000001">
    <property type="protein sequence ID" value="MCI4683741.1"/>
    <property type="molecule type" value="Genomic_DNA"/>
</dbReference>
<dbReference type="PANTHER" id="PTHR36449:SF1">
    <property type="entry name" value="ACETYLTRANSFERASE"/>
    <property type="match status" value="1"/>
</dbReference>
<dbReference type="Proteomes" id="UP001139104">
    <property type="component" value="Unassembled WGS sequence"/>
</dbReference>
<keyword evidence="2" id="KW-1277">Toxin-antitoxin system</keyword>
<comment type="catalytic activity">
    <reaction evidence="5">
        <text>glycyl-tRNA(Gly) + acetyl-CoA = N-acetylglycyl-tRNA(Gly) + CoA + H(+)</text>
        <dbReference type="Rhea" id="RHEA:81867"/>
        <dbReference type="Rhea" id="RHEA-COMP:9683"/>
        <dbReference type="Rhea" id="RHEA-COMP:19766"/>
        <dbReference type="ChEBI" id="CHEBI:15378"/>
        <dbReference type="ChEBI" id="CHEBI:57287"/>
        <dbReference type="ChEBI" id="CHEBI:57288"/>
        <dbReference type="ChEBI" id="CHEBI:78522"/>
        <dbReference type="ChEBI" id="CHEBI:232036"/>
    </reaction>
</comment>
<evidence type="ECO:0000256" key="5">
    <source>
        <dbReference type="ARBA" id="ARBA00049880"/>
    </source>
</evidence>
<dbReference type="InterPro" id="IPR016181">
    <property type="entry name" value="Acyl_CoA_acyltransferase"/>
</dbReference>
<evidence type="ECO:0000259" key="6">
    <source>
        <dbReference type="PROSITE" id="PS51186"/>
    </source>
</evidence>
<evidence type="ECO:0000256" key="1">
    <source>
        <dbReference type="ARBA" id="ARBA00022491"/>
    </source>
</evidence>
<evidence type="ECO:0000256" key="2">
    <source>
        <dbReference type="ARBA" id="ARBA00022649"/>
    </source>
</evidence>
<organism evidence="7 8">
    <name type="scientific">Candidatus Rhodoblastus alkanivorans</name>
    <dbReference type="NCBI Taxonomy" id="2954117"/>
    <lineage>
        <taxon>Bacteria</taxon>
        <taxon>Pseudomonadati</taxon>
        <taxon>Pseudomonadota</taxon>
        <taxon>Alphaproteobacteria</taxon>
        <taxon>Hyphomicrobiales</taxon>
        <taxon>Rhodoblastaceae</taxon>
        <taxon>Rhodoblastus</taxon>
    </lineage>
</organism>
<dbReference type="InterPro" id="IPR000182">
    <property type="entry name" value="GNAT_dom"/>
</dbReference>
<evidence type="ECO:0000313" key="7">
    <source>
        <dbReference type="EMBL" id="MCI4683741.1"/>
    </source>
</evidence>
<dbReference type="PANTHER" id="PTHR36449">
    <property type="entry name" value="ACETYLTRANSFERASE-RELATED"/>
    <property type="match status" value="1"/>
</dbReference>
<protein>
    <submittedName>
        <fullName evidence="7">GNAT family N-acetyltransferase</fullName>
    </submittedName>
</protein>
<accession>A0ABS9Z817</accession>
<dbReference type="Pfam" id="PF13508">
    <property type="entry name" value="Acetyltransf_7"/>
    <property type="match status" value="1"/>
</dbReference>
<dbReference type="Gene3D" id="3.40.630.30">
    <property type="match status" value="1"/>
</dbReference>
<evidence type="ECO:0000313" key="8">
    <source>
        <dbReference type="Proteomes" id="UP001139104"/>
    </source>
</evidence>
<keyword evidence="3" id="KW-0808">Transferase</keyword>
<reference evidence="7" key="1">
    <citation type="journal article" date="2022" name="ISME J.">
        <title>Identification of active gaseous-alkane degraders at natural gas seeps.</title>
        <authorList>
            <person name="Farhan Ul Haque M."/>
            <person name="Hernandez M."/>
            <person name="Crombie A.T."/>
            <person name="Murrell J.C."/>
        </authorList>
    </citation>
    <scope>NUCLEOTIDE SEQUENCE</scope>
    <source>
        <strain evidence="7">PC2</strain>
    </source>
</reference>
<keyword evidence="4" id="KW-0012">Acyltransferase</keyword>
<feature type="domain" description="N-acetyltransferase" evidence="6">
    <location>
        <begin position="4"/>
        <end position="167"/>
    </location>
</feature>
<dbReference type="CDD" id="cd04301">
    <property type="entry name" value="NAT_SF"/>
    <property type="match status" value="1"/>
</dbReference>
<name>A0ABS9Z817_9HYPH</name>
<proteinExistence type="predicted"/>